<comment type="caution">
    <text evidence="3">The sequence shown here is derived from an EMBL/GenBank/DDBJ whole genome shotgun (WGS) entry which is preliminary data.</text>
</comment>
<dbReference type="Gene3D" id="3.10.310.30">
    <property type="match status" value="1"/>
</dbReference>
<gene>
    <name evidence="3" type="ORF">VXJ25_09050</name>
</gene>
<dbReference type="PANTHER" id="PTHR47618">
    <property type="entry name" value="BIFUNCTIONAL OLIGORIBONUCLEASE AND PAP PHOSPHATASE NRNA"/>
    <property type="match status" value="1"/>
</dbReference>
<proteinExistence type="predicted"/>
<protein>
    <submittedName>
        <fullName evidence="3">Bifunctional oligoribonuclease/PAP phosphatase NrnA</fullName>
        <ecNumber evidence="3">3.1.3.7</ecNumber>
    </submittedName>
</protein>
<dbReference type="SUPFAM" id="SSF64182">
    <property type="entry name" value="DHH phosphoesterases"/>
    <property type="match status" value="1"/>
</dbReference>
<dbReference type="InterPro" id="IPR051319">
    <property type="entry name" value="Oligoribo/pAp-PDE_c-di-AMP_PDE"/>
</dbReference>
<accession>A0ABU7RBZ9</accession>
<dbReference type="InterPro" id="IPR038763">
    <property type="entry name" value="DHH_sf"/>
</dbReference>
<evidence type="ECO:0000313" key="4">
    <source>
        <dbReference type="Proteomes" id="UP001332931"/>
    </source>
</evidence>
<evidence type="ECO:0000259" key="1">
    <source>
        <dbReference type="Pfam" id="PF01368"/>
    </source>
</evidence>
<dbReference type="Pfam" id="PF02272">
    <property type="entry name" value="DHHA1"/>
    <property type="match status" value="1"/>
</dbReference>
<evidence type="ECO:0000313" key="3">
    <source>
        <dbReference type="EMBL" id="MEE6148125.1"/>
    </source>
</evidence>
<dbReference type="EMBL" id="JAZGJQ010000013">
    <property type="protein sequence ID" value="MEE6148125.1"/>
    <property type="molecule type" value="Genomic_DNA"/>
</dbReference>
<dbReference type="InterPro" id="IPR001667">
    <property type="entry name" value="DDH_dom"/>
</dbReference>
<dbReference type="PANTHER" id="PTHR47618:SF1">
    <property type="entry name" value="BIFUNCTIONAL OLIGORIBONUCLEASE AND PAP PHOSPHATASE NRNA"/>
    <property type="match status" value="1"/>
</dbReference>
<dbReference type="Pfam" id="PF01368">
    <property type="entry name" value="DHH"/>
    <property type="match status" value="1"/>
</dbReference>
<dbReference type="GO" id="GO:0008441">
    <property type="term" value="F:3'(2'),5'-bisphosphate nucleotidase activity"/>
    <property type="evidence" value="ECO:0007669"/>
    <property type="project" value="UniProtKB-EC"/>
</dbReference>
<dbReference type="RefSeq" id="WP_330958892.1">
    <property type="nucleotide sequence ID" value="NZ_JAZGJQ010000013.1"/>
</dbReference>
<dbReference type="EC" id="3.1.3.7" evidence="3"/>
<feature type="domain" description="DDH" evidence="1">
    <location>
        <begin position="39"/>
        <end position="183"/>
    </location>
</feature>
<dbReference type="Proteomes" id="UP001332931">
    <property type="component" value="Unassembled WGS sequence"/>
</dbReference>
<organism evidence="3 4">
    <name type="scientific">Olsenella absiana</name>
    <dbReference type="NCBI Taxonomy" id="3115222"/>
    <lineage>
        <taxon>Bacteria</taxon>
        <taxon>Bacillati</taxon>
        <taxon>Actinomycetota</taxon>
        <taxon>Coriobacteriia</taxon>
        <taxon>Coriobacteriales</taxon>
        <taxon>Atopobiaceae</taxon>
        <taxon>Olsenella</taxon>
    </lineage>
</organism>
<keyword evidence="4" id="KW-1185">Reference proteome</keyword>
<dbReference type="Gene3D" id="3.90.1640.10">
    <property type="entry name" value="inorganic pyrophosphatase (n-terminal core)"/>
    <property type="match status" value="1"/>
</dbReference>
<feature type="domain" description="DHHA1" evidence="2">
    <location>
        <begin position="250"/>
        <end position="335"/>
    </location>
</feature>
<name>A0ABU7RBZ9_9ACTN</name>
<keyword evidence="3" id="KW-0378">Hydrolase</keyword>
<evidence type="ECO:0000259" key="2">
    <source>
        <dbReference type="Pfam" id="PF02272"/>
    </source>
</evidence>
<reference evidence="3 4" key="1">
    <citation type="submission" date="2024-01" db="EMBL/GenBank/DDBJ databases">
        <title>Description of Olsenella sp. nov., isolated from pig feces.</title>
        <authorList>
            <person name="Chang Y.-H."/>
        </authorList>
    </citation>
    <scope>NUCLEOTIDE SEQUENCE [LARGE SCALE GENOMIC DNA]</scope>
    <source>
        <strain evidence="3 4">YH-ols2223</strain>
    </source>
</reference>
<sequence>MAEDRAQTQGAPQGDVEGLEEQERGFARIAALVEGAGEVAICAHTSPDGDALGSGLALALAIRERWPEKQVVNLLADDAPVPRIYRFLPGSDGFVRASEYDRVPDLFVVVDLSALSRLNNARPICEAAPHVAIIDHHPCEEPFGDAYVIRPEAAAAGVIVTEFVRFLGVEVTPDMAQCLFCAISTDTGRFQYQNADAEAFRVASGLVEAGANPALVSLNVYQSFRLQYLHLESLVLGRIVTFEKGRIAYSYATASDFERTGADLDESDGLIDDVRSVAGSEVALFLKEVPGGRVRGNLRSKGELDVAQVAQRVGGGGHKAAAGFTIEGDVDEAFSTVMPMLTELVEGAASEGEAE</sequence>
<dbReference type="InterPro" id="IPR003156">
    <property type="entry name" value="DHHA1_dom"/>
</dbReference>